<feature type="domain" description="GmrSD restriction endonucleases N-terminal" evidence="1">
    <location>
        <begin position="18"/>
        <end position="236"/>
    </location>
</feature>
<dbReference type="EMBL" id="QWDM01000002">
    <property type="protein sequence ID" value="RUT71882.1"/>
    <property type="molecule type" value="Genomic_DNA"/>
</dbReference>
<proteinExistence type="predicted"/>
<comment type="caution">
    <text evidence="2">The sequence shown here is derived from an EMBL/GenBank/DDBJ whole genome shotgun (WGS) entry which is preliminary data.</text>
</comment>
<dbReference type="OrthoDB" id="9798761at2"/>
<dbReference type="Pfam" id="PF03235">
    <property type="entry name" value="GmrSD_N"/>
    <property type="match status" value="1"/>
</dbReference>
<dbReference type="PANTHER" id="PTHR37292">
    <property type="entry name" value="VNG6097C"/>
    <property type="match status" value="1"/>
</dbReference>
<protein>
    <submittedName>
        <fullName evidence="2">DUF262 domain-containing protein</fullName>
    </submittedName>
</protein>
<dbReference type="RefSeq" id="WP_127337128.1">
    <property type="nucleotide sequence ID" value="NZ_QWDM01000002.1"/>
</dbReference>
<dbReference type="InterPro" id="IPR004919">
    <property type="entry name" value="GmrSD_N"/>
</dbReference>
<evidence type="ECO:0000259" key="1">
    <source>
        <dbReference type="Pfam" id="PF03235"/>
    </source>
</evidence>
<keyword evidence="3" id="KW-1185">Reference proteome</keyword>
<gene>
    <name evidence="2" type="ORF">D0817_04135</name>
</gene>
<name>A0A434AC19_9FLAO</name>
<reference evidence="3" key="1">
    <citation type="journal article" date="2019" name="Syst. Appl. Microbiol.">
        <title>Flavobacterium circumlabens sp. nov. and Flavobacterium cupreum sp. nov., two psychrotrophic species isolated from Antarctic environmental samples.</title>
        <authorList>
            <person name="Kralova S."/>
            <person name="Busse H.-J."/>
            <person name="Svec P."/>
            <person name="Maslanova I."/>
            <person name="Stankova E."/>
            <person name="Bartak M."/>
            <person name="Sedlacek I."/>
        </authorList>
    </citation>
    <scope>NUCLEOTIDE SEQUENCE [LARGE SCALE GENOMIC DNA]</scope>
    <source>
        <strain evidence="3">CCM 8825</strain>
    </source>
</reference>
<evidence type="ECO:0000313" key="3">
    <source>
        <dbReference type="Proteomes" id="UP000288102"/>
    </source>
</evidence>
<sequence>MNDLQINTRVRRLFHYLEDFEHGLIRVPIFQRSYKWRIDQRIKLFDSIKNGYPIGSILFWRPYNINDIEESVLEDKIIGSYLMNEKDQSFFYILDGFQRLSTIIGCLMNPEKTNLERDDEEWYRNFNIVYNLENNQFESNTKRNLETIDINKIPVYKLADSKEFFNFQRKLFEQNLDNLTIERYLKNYELTARKISDYLIPSIDLIGGDISGAIEIFDRVNSQGAKMSEVEKLSAQTATNDFRLGILINDALDKIEFFNFYDKKKKREAFRELIYRCVQSSFGVLYLDNAKTNVITLSEKNNFEEIVSKTLANTERVVQFLKEHFYVIDLKYLPANLHYIFLVEFFNINGYPQQKDLIELKRWFWKTAYSNYFTIYNPAKRKTTFEKFRQFALNNDNNPLYIDKELSALKTEKFPRIIDFGGVRKISLALFMVNYSVNKNKILDGISISFNNVKRVAEYKLFKSQKVTENVVFIGEIDNELNSLINKNKDLSFLLKSEYRGKYEELFITDEMRDAYDDLDDEKVLQLRLEKIIEEEEKFVKTLGIEYIK</sequence>
<organism evidence="2 3">
    <name type="scientific">Flavobacterium cupreum</name>
    <dbReference type="NCBI Taxonomy" id="2133766"/>
    <lineage>
        <taxon>Bacteria</taxon>
        <taxon>Pseudomonadati</taxon>
        <taxon>Bacteroidota</taxon>
        <taxon>Flavobacteriia</taxon>
        <taxon>Flavobacteriales</taxon>
        <taxon>Flavobacteriaceae</taxon>
        <taxon>Flavobacterium</taxon>
    </lineage>
</organism>
<evidence type="ECO:0000313" key="2">
    <source>
        <dbReference type="EMBL" id="RUT71882.1"/>
    </source>
</evidence>
<dbReference type="Proteomes" id="UP000288102">
    <property type="component" value="Unassembled WGS sequence"/>
</dbReference>
<dbReference type="PANTHER" id="PTHR37292:SF2">
    <property type="entry name" value="DUF262 DOMAIN-CONTAINING PROTEIN"/>
    <property type="match status" value="1"/>
</dbReference>
<dbReference type="AlphaFoldDB" id="A0A434AC19"/>
<accession>A0A434AC19</accession>